<protein>
    <recommendedName>
        <fullName evidence="2">Carbohydrate kinase FGGY N-terminal domain-containing protein</fullName>
    </recommendedName>
</protein>
<proteinExistence type="predicted"/>
<dbReference type="EMBL" id="UINC01082416">
    <property type="protein sequence ID" value="SVC27154.1"/>
    <property type="molecule type" value="Genomic_DNA"/>
</dbReference>
<gene>
    <name evidence="1" type="ORF">METZ01_LOCUS280008</name>
</gene>
<organism evidence="1">
    <name type="scientific">marine metagenome</name>
    <dbReference type="NCBI Taxonomy" id="408172"/>
    <lineage>
        <taxon>unclassified sequences</taxon>
        <taxon>metagenomes</taxon>
        <taxon>ecological metagenomes</taxon>
    </lineage>
</organism>
<dbReference type="InterPro" id="IPR043129">
    <property type="entry name" value="ATPase_NBD"/>
</dbReference>
<evidence type="ECO:0000313" key="1">
    <source>
        <dbReference type="EMBL" id="SVC27154.1"/>
    </source>
</evidence>
<dbReference type="SUPFAM" id="SSF53067">
    <property type="entry name" value="Actin-like ATPase domain"/>
    <property type="match status" value="1"/>
</dbReference>
<dbReference type="Gene3D" id="3.30.420.40">
    <property type="match status" value="1"/>
</dbReference>
<name>A0A382KQN0_9ZZZZ</name>
<sequence>MERYVGAIDQGTTSTRFMVFDHSGGVVSMAQR</sequence>
<feature type="non-terminal residue" evidence="1">
    <location>
        <position position="32"/>
    </location>
</feature>
<accession>A0A382KQN0</accession>
<reference evidence="1" key="1">
    <citation type="submission" date="2018-05" db="EMBL/GenBank/DDBJ databases">
        <authorList>
            <person name="Lanie J.A."/>
            <person name="Ng W.-L."/>
            <person name="Kazmierczak K.M."/>
            <person name="Andrzejewski T.M."/>
            <person name="Davidsen T.M."/>
            <person name="Wayne K.J."/>
            <person name="Tettelin H."/>
            <person name="Glass J.I."/>
            <person name="Rusch D."/>
            <person name="Podicherti R."/>
            <person name="Tsui H.-C.T."/>
            <person name="Winkler M.E."/>
        </authorList>
    </citation>
    <scope>NUCLEOTIDE SEQUENCE</scope>
</reference>
<evidence type="ECO:0008006" key="2">
    <source>
        <dbReference type="Google" id="ProtNLM"/>
    </source>
</evidence>
<dbReference type="AlphaFoldDB" id="A0A382KQN0"/>